<keyword evidence="3" id="KW-1185">Reference proteome</keyword>
<accession>A0A0D3J1R9</accession>
<dbReference type="KEGG" id="ehx:EMIHUDRAFT_355917"/>
<dbReference type="HOGENOM" id="CLU_2820495_0_0_1"/>
<feature type="compositionally biased region" description="Basic and acidic residues" evidence="1">
    <location>
        <begin position="24"/>
        <end position="33"/>
    </location>
</feature>
<dbReference type="PaxDb" id="2903-EOD17454"/>
<name>A0A0D3J1R9_EMIH1</name>
<feature type="compositionally biased region" description="Pro residues" evidence="1">
    <location>
        <begin position="56"/>
        <end position="69"/>
    </location>
</feature>
<sequence>MRPSPQHVATLRMSSLGADTSRYPAERGGDCFGRKSCAKHRAAGDTHRGRTARAATPPPPPPPAVTRRC</sequence>
<evidence type="ECO:0000313" key="3">
    <source>
        <dbReference type="Proteomes" id="UP000013827"/>
    </source>
</evidence>
<evidence type="ECO:0000256" key="1">
    <source>
        <dbReference type="SAM" id="MobiDB-lite"/>
    </source>
</evidence>
<dbReference type="EnsemblProtists" id="EOD17454">
    <property type="protein sequence ID" value="EOD17454"/>
    <property type="gene ID" value="EMIHUDRAFT_355917"/>
</dbReference>
<dbReference type="RefSeq" id="XP_005769883.1">
    <property type="nucleotide sequence ID" value="XM_005769826.1"/>
</dbReference>
<dbReference type="AlphaFoldDB" id="A0A0D3J1R9"/>
<feature type="region of interest" description="Disordered" evidence="1">
    <location>
        <begin position="1"/>
        <end position="69"/>
    </location>
</feature>
<reference evidence="2" key="2">
    <citation type="submission" date="2024-10" db="UniProtKB">
        <authorList>
            <consortium name="EnsemblProtists"/>
        </authorList>
    </citation>
    <scope>IDENTIFICATION</scope>
</reference>
<protein>
    <submittedName>
        <fullName evidence="2">Uncharacterized protein</fullName>
    </submittedName>
</protein>
<evidence type="ECO:0000313" key="2">
    <source>
        <dbReference type="EnsemblProtists" id="EOD17454"/>
    </source>
</evidence>
<proteinExistence type="predicted"/>
<reference evidence="3" key="1">
    <citation type="journal article" date="2013" name="Nature">
        <title>Pan genome of the phytoplankton Emiliania underpins its global distribution.</title>
        <authorList>
            <person name="Read B.A."/>
            <person name="Kegel J."/>
            <person name="Klute M.J."/>
            <person name="Kuo A."/>
            <person name="Lefebvre S.C."/>
            <person name="Maumus F."/>
            <person name="Mayer C."/>
            <person name="Miller J."/>
            <person name="Monier A."/>
            <person name="Salamov A."/>
            <person name="Young J."/>
            <person name="Aguilar M."/>
            <person name="Claverie J.M."/>
            <person name="Frickenhaus S."/>
            <person name="Gonzalez K."/>
            <person name="Herman E.K."/>
            <person name="Lin Y.C."/>
            <person name="Napier J."/>
            <person name="Ogata H."/>
            <person name="Sarno A.F."/>
            <person name="Shmutz J."/>
            <person name="Schroeder D."/>
            <person name="de Vargas C."/>
            <person name="Verret F."/>
            <person name="von Dassow P."/>
            <person name="Valentin K."/>
            <person name="Van de Peer Y."/>
            <person name="Wheeler G."/>
            <person name="Dacks J.B."/>
            <person name="Delwiche C.F."/>
            <person name="Dyhrman S.T."/>
            <person name="Glockner G."/>
            <person name="John U."/>
            <person name="Richards T."/>
            <person name="Worden A.Z."/>
            <person name="Zhang X."/>
            <person name="Grigoriev I.V."/>
            <person name="Allen A.E."/>
            <person name="Bidle K."/>
            <person name="Borodovsky M."/>
            <person name="Bowler C."/>
            <person name="Brownlee C."/>
            <person name="Cock J.M."/>
            <person name="Elias M."/>
            <person name="Gladyshev V.N."/>
            <person name="Groth M."/>
            <person name="Guda C."/>
            <person name="Hadaegh A."/>
            <person name="Iglesias-Rodriguez M.D."/>
            <person name="Jenkins J."/>
            <person name="Jones B.M."/>
            <person name="Lawson T."/>
            <person name="Leese F."/>
            <person name="Lindquist E."/>
            <person name="Lobanov A."/>
            <person name="Lomsadze A."/>
            <person name="Malik S.B."/>
            <person name="Marsh M.E."/>
            <person name="Mackinder L."/>
            <person name="Mock T."/>
            <person name="Mueller-Roeber B."/>
            <person name="Pagarete A."/>
            <person name="Parker M."/>
            <person name="Probert I."/>
            <person name="Quesneville H."/>
            <person name="Raines C."/>
            <person name="Rensing S.A."/>
            <person name="Riano-Pachon D.M."/>
            <person name="Richier S."/>
            <person name="Rokitta S."/>
            <person name="Shiraiwa Y."/>
            <person name="Soanes D.M."/>
            <person name="van der Giezen M."/>
            <person name="Wahlund T.M."/>
            <person name="Williams B."/>
            <person name="Wilson W."/>
            <person name="Wolfe G."/>
            <person name="Wurch L.L."/>
        </authorList>
    </citation>
    <scope>NUCLEOTIDE SEQUENCE</scope>
</reference>
<dbReference type="Proteomes" id="UP000013827">
    <property type="component" value="Unassembled WGS sequence"/>
</dbReference>
<dbReference type="GeneID" id="17263604"/>
<organism evidence="2 3">
    <name type="scientific">Emiliania huxleyi (strain CCMP1516)</name>
    <dbReference type="NCBI Taxonomy" id="280463"/>
    <lineage>
        <taxon>Eukaryota</taxon>
        <taxon>Haptista</taxon>
        <taxon>Haptophyta</taxon>
        <taxon>Prymnesiophyceae</taxon>
        <taxon>Isochrysidales</taxon>
        <taxon>Noelaerhabdaceae</taxon>
        <taxon>Emiliania</taxon>
    </lineage>
</organism>